<protein>
    <submittedName>
        <fullName evidence="1">Uncharacterized protein</fullName>
    </submittedName>
</protein>
<gene>
    <name evidence="1" type="ORF">EVAR_51857_1</name>
</gene>
<comment type="caution">
    <text evidence="1">The sequence shown here is derived from an EMBL/GenBank/DDBJ whole genome shotgun (WGS) entry which is preliminary data.</text>
</comment>
<reference evidence="1 2" key="1">
    <citation type="journal article" date="2019" name="Commun. Biol.">
        <title>The bagworm genome reveals a unique fibroin gene that provides high tensile strength.</title>
        <authorList>
            <person name="Kono N."/>
            <person name="Nakamura H."/>
            <person name="Ohtoshi R."/>
            <person name="Tomita M."/>
            <person name="Numata K."/>
            <person name="Arakawa K."/>
        </authorList>
    </citation>
    <scope>NUCLEOTIDE SEQUENCE [LARGE SCALE GENOMIC DNA]</scope>
</reference>
<dbReference type="AlphaFoldDB" id="A0A4C1YS48"/>
<organism evidence="1 2">
    <name type="scientific">Eumeta variegata</name>
    <name type="common">Bagworm moth</name>
    <name type="synonym">Eumeta japonica</name>
    <dbReference type="NCBI Taxonomy" id="151549"/>
    <lineage>
        <taxon>Eukaryota</taxon>
        <taxon>Metazoa</taxon>
        <taxon>Ecdysozoa</taxon>
        <taxon>Arthropoda</taxon>
        <taxon>Hexapoda</taxon>
        <taxon>Insecta</taxon>
        <taxon>Pterygota</taxon>
        <taxon>Neoptera</taxon>
        <taxon>Endopterygota</taxon>
        <taxon>Lepidoptera</taxon>
        <taxon>Glossata</taxon>
        <taxon>Ditrysia</taxon>
        <taxon>Tineoidea</taxon>
        <taxon>Psychidae</taxon>
        <taxon>Oiketicinae</taxon>
        <taxon>Eumeta</taxon>
    </lineage>
</organism>
<proteinExistence type="predicted"/>
<evidence type="ECO:0000313" key="2">
    <source>
        <dbReference type="Proteomes" id="UP000299102"/>
    </source>
</evidence>
<dbReference type="Proteomes" id="UP000299102">
    <property type="component" value="Unassembled WGS sequence"/>
</dbReference>
<name>A0A4C1YS48_EUMVA</name>
<accession>A0A4C1YS48</accession>
<sequence>MTPQRSHWCFTDLLCRNRRFDEDCKVLIERKVDNQNSHSLVEKEQQKLLLNVVTGDREPSPLRERVPRQVCRYRVPNGLDLGFLICFSERLVIIDCTWALSPVEGRGSYSRLATDKHVPREHSHKTIERQAERGPDDIRVPFTVMVAVEVSQ</sequence>
<evidence type="ECO:0000313" key="1">
    <source>
        <dbReference type="EMBL" id="GBP77813.1"/>
    </source>
</evidence>
<dbReference type="EMBL" id="BGZK01001347">
    <property type="protein sequence ID" value="GBP77813.1"/>
    <property type="molecule type" value="Genomic_DNA"/>
</dbReference>
<keyword evidence="2" id="KW-1185">Reference proteome</keyword>